<dbReference type="EMBL" id="CAJOBA010001163">
    <property type="protein sequence ID" value="CAF3579970.1"/>
    <property type="molecule type" value="Genomic_DNA"/>
</dbReference>
<sequence length="206" mass="22648">MDYRHAPFEIDPRAYEDFKPFAERGLIHTTEFKRKLENLQTKEPGLAAEFSQVMRGDQRLPTLFGGSADLSGSTKIKVPNLTTFRPANVQECIAAFMNAVHSIKSPTAIITSRLAFTYASSSVEQALKGAYVILPAEQPIATILATGSEVGLALDAAVLLEEQHKKQLRIISMPSYELFMRQPHAYQQEVLGKGLLITLEAGSTAP</sequence>
<dbReference type="PANTHER" id="PTHR43522:SF2">
    <property type="entry name" value="TRANSKETOLASE 1-RELATED"/>
    <property type="match status" value="1"/>
</dbReference>
<dbReference type="AlphaFoldDB" id="A0A8S2GZ80"/>
<keyword evidence="2" id="KW-0460">Magnesium</keyword>
<protein>
    <recommendedName>
        <fullName evidence="3">Transketolase-like C-terminal domain-containing protein</fullName>
    </recommendedName>
</protein>
<dbReference type="Proteomes" id="UP000682733">
    <property type="component" value="Unassembled WGS sequence"/>
</dbReference>
<evidence type="ECO:0000313" key="5">
    <source>
        <dbReference type="EMBL" id="CAF3579970.1"/>
    </source>
</evidence>
<feature type="domain" description="Transketolase-like C-terminal" evidence="3">
    <location>
        <begin position="129"/>
        <end position="204"/>
    </location>
</feature>
<proteinExistence type="predicted"/>
<dbReference type="InterPro" id="IPR033247">
    <property type="entry name" value="Transketolase_fam"/>
</dbReference>
<dbReference type="InterPro" id="IPR009014">
    <property type="entry name" value="Transketo_C/PFOR_II"/>
</dbReference>
<gene>
    <name evidence="4" type="ORF">OVA965_LOCUS4433</name>
    <name evidence="5" type="ORF">TMI583_LOCUS4431</name>
</gene>
<name>A0A8S2GZ80_9BILA</name>
<comment type="caution">
    <text evidence="5">The sequence shown here is derived from an EMBL/GenBank/DDBJ whole genome shotgun (WGS) entry which is preliminary data.</text>
</comment>
<dbReference type="Gene3D" id="3.40.50.920">
    <property type="match status" value="1"/>
</dbReference>
<dbReference type="PANTHER" id="PTHR43522">
    <property type="entry name" value="TRANSKETOLASE"/>
    <property type="match status" value="1"/>
</dbReference>
<dbReference type="SUPFAM" id="SSF52922">
    <property type="entry name" value="TK C-terminal domain-like"/>
    <property type="match status" value="1"/>
</dbReference>
<keyword evidence="1" id="KW-0479">Metal-binding</keyword>
<evidence type="ECO:0000259" key="3">
    <source>
        <dbReference type="Pfam" id="PF22613"/>
    </source>
</evidence>
<organism evidence="5 6">
    <name type="scientific">Didymodactylos carnosus</name>
    <dbReference type="NCBI Taxonomy" id="1234261"/>
    <lineage>
        <taxon>Eukaryota</taxon>
        <taxon>Metazoa</taxon>
        <taxon>Spiralia</taxon>
        <taxon>Gnathifera</taxon>
        <taxon>Rotifera</taxon>
        <taxon>Eurotatoria</taxon>
        <taxon>Bdelloidea</taxon>
        <taxon>Philodinida</taxon>
        <taxon>Philodinidae</taxon>
        <taxon>Didymodactylos</taxon>
    </lineage>
</organism>
<dbReference type="GO" id="GO:0006098">
    <property type="term" value="P:pentose-phosphate shunt"/>
    <property type="evidence" value="ECO:0007669"/>
    <property type="project" value="TreeGrafter"/>
</dbReference>
<evidence type="ECO:0000256" key="1">
    <source>
        <dbReference type="ARBA" id="ARBA00022723"/>
    </source>
</evidence>
<dbReference type="Pfam" id="PF22613">
    <property type="entry name" value="Transketolase_C_1"/>
    <property type="match status" value="1"/>
</dbReference>
<evidence type="ECO:0000313" key="4">
    <source>
        <dbReference type="EMBL" id="CAF0796885.1"/>
    </source>
</evidence>
<evidence type="ECO:0000256" key="2">
    <source>
        <dbReference type="ARBA" id="ARBA00022842"/>
    </source>
</evidence>
<dbReference type="GO" id="GO:0004802">
    <property type="term" value="F:transketolase activity"/>
    <property type="evidence" value="ECO:0007669"/>
    <property type="project" value="TreeGrafter"/>
</dbReference>
<dbReference type="GO" id="GO:0046872">
    <property type="term" value="F:metal ion binding"/>
    <property type="evidence" value="ECO:0007669"/>
    <property type="project" value="UniProtKB-KW"/>
</dbReference>
<reference evidence="5" key="1">
    <citation type="submission" date="2021-02" db="EMBL/GenBank/DDBJ databases">
        <authorList>
            <person name="Nowell W R."/>
        </authorList>
    </citation>
    <scope>NUCLEOTIDE SEQUENCE</scope>
</reference>
<dbReference type="InterPro" id="IPR055152">
    <property type="entry name" value="Transketolase-like_C_2"/>
</dbReference>
<dbReference type="Proteomes" id="UP000677228">
    <property type="component" value="Unassembled WGS sequence"/>
</dbReference>
<dbReference type="EMBL" id="CAJNOK010001163">
    <property type="protein sequence ID" value="CAF0796885.1"/>
    <property type="molecule type" value="Genomic_DNA"/>
</dbReference>
<dbReference type="GO" id="GO:0005829">
    <property type="term" value="C:cytosol"/>
    <property type="evidence" value="ECO:0007669"/>
    <property type="project" value="TreeGrafter"/>
</dbReference>
<evidence type="ECO:0000313" key="6">
    <source>
        <dbReference type="Proteomes" id="UP000682733"/>
    </source>
</evidence>
<accession>A0A8S2GZ80</accession>